<feature type="chain" id="PRO_5046468784" evidence="1">
    <location>
        <begin position="40"/>
        <end position="108"/>
    </location>
</feature>
<proteinExistence type="predicted"/>
<organism evidence="2 3">
    <name type="scientific">Nannocystis radixulma</name>
    <dbReference type="NCBI Taxonomy" id="2995305"/>
    <lineage>
        <taxon>Bacteria</taxon>
        <taxon>Pseudomonadati</taxon>
        <taxon>Myxococcota</taxon>
        <taxon>Polyangia</taxon>
        <taxon>Nannocystales</taxon>
        <taxon>Nannocystaceae</taxon>
        <taxon>Nannocystis</taxon>
    </lineage>
</organism>
<evidence type="ECO:0000313" key="3">
    <source>
        <dbReference type="Proteomes" id="UP001217838"/>
    </source>
</evidence>
<keyword evidence="1" id="KW-0732">Signal</keyword>
<accession>A0ABT5BKL6</accession>
<evidence type="ECO:0000313" key="2">
    <source>
        <dbReference type="EMBL" id="MDC0674238.1"/>
    </source>
</evidence>
<dbReference type="EMBL" id="JAQNDN010000024">
    <property type="protein sequence ID" value="MDC0674238.1"/>
    <property type="molecule type" value="Genomic_DNA"/>
</dbReference>
<feature type="signal peptide" evidence="1">
    <location>
        <begin position="1"/>
        <end position="39"/>
    </location>
</feature>
<evidence type="ECO:0000256" key="1">
    <source>
        <dbReference type="SAM" id="SignalP"/>
    </source>
</evidence>
<gene>
    <name evidence="2" type="ORF">POL58_41205</name>
</gene>
<dbReference type="Proteomes" id="UP001217838">
    <property type="component" value="Unassembled WGS sequence"/>
</dbReference>
<comment type="caution">
    <text evidence="2">The sequence shown here is derived from an EMBL/GenBank/DDBJ whole genome shotgun (WGS) entry which is preliminary data.</text>
</comment>
<sequence>MRIGVPSPTIGLMRAALLTICSCFGLGLGLASTTPVANACSCGAGKVWSIQLASIDGEGEPGPEQSFWPEEGFVDPSEILVDVGLVNSEDDPSDGPRVELVLVREGVQ</sequence>
<protein>
    <submittedName>
        <fullName evidence="2">Uncharacterized protein</fullName>
    </submittedName>
</protein>
<keyword evidence="3" id="KW-1185">Reference proteome</keyword>
<name>A0ABT5BKL6_9BACT</name>
<reference evidence="2 3" key="1">
    <citation type="submission" date="2022-11" db="EMBL/GenBank/DDBJ databases">
        <title>Minimal conservation of predation-associated metabolite biosynthetic gene clusters underscores biosynthetic potential of Myxococcota including descriptions for ten novel species: Archangium lansinium sp. nov., Myxococcus landrumus sp. nov., Nannocystis bai.</title>
        <authorList>
            <person name="Ahearne A."/>
            <person name="Stevens C."/>
            <person name="Dowd S."/>
        </authorList>
    </citation>
    <scope>NUCLEOTIDE SEQUENCE [LARGE SCALE GENOMIC DNA]</scope>
    <source>
        <strain evidence="2 3">NCELM</strain>
    </source>
</reference>
<dbReference type="RefSeq" id="WP_272008304.1">
    <property type="nucleotide sequence ID" value="NZ_JAQNDN010000024.1"/>
</dbReference>